<dbReference type="EMBL" id="LJCR01002320">
    <property type="protein sequence ID" value="KPV48898.1"/>
    <property type="molecule type" value="Genomic_DNA"/>
</dbReference>
<proteinExistence type="predicted"/>
<feature type="non-terminal residue" evidence="2">
    <location>
        <position position="188"/>
    </location>
</feature>
<accession>A0A0P9DFW0</accession>
<dbReference type="Gene3D" id="3.10.180.10">
    <property type="entry name" value="2,3-Dihydroxybiphenyl 1,2-Dioxygenase, domain 1"/>
    <property type="match status" value="1"/>
</dbReference>
<dbReference type="InterPro" id="IPR029068">
    <property type="entry name" value="Glyas_Bleomycin-R_OHBP_Dase"/>
</dbReference>
<evidence type="ECO:0000313" key="3">
    <source>
        <dbReference type="Proteomes" id="UP000050509"/>
    </source>
</evidence>
<comment type="caution">
    <text evidence="2">The sequence shown here is derived from an EMBL/GenBank/DDBJ whole genome shotgun (WGS) entry which is preliminary data.</text>
</comment>
<protein>
    <recommendedName>
        <fullName evidence="1">VOC domain-containing protein</fullName>
    </recommendedName>
</protein>
<reference evidence="2 3" key="1">
    <citation type="submission" date="2015-09" db="EMBL/GenBank/DDBJ databases">
        <title>Draft genome sequence of Kouleothrix aurantiaca JCM 19913.</title>
        <authorList>
            <person name="Hemp J."/>
        </authorList>
    </citation>
    <scope>NUCLEOTIDE SEQUENCE [LARGE SCALE GENOMIC DNA]</scope>
    <source>
        <strain evidence="2 3">COM-B</strain>
    </source>
</reference>
<keyword evidence="3" id="KW-1185">Reference proteome</keyword>
<name>A0A0P9DFW0_9CHLR</name>
<feature type="domain" description="VOC" evidence="1">
    <location>
        <begin position="2"/>
        <end position="117"/>
    </location>
</feature>
<evidence type="ECO:0000259" key="1">
    <source>
        <dbReference type="PROSITE" id="PS51819"/>
    </source>
</evidence>
<sequence>MYIHELTLSAHDVVALHSFYTRVLGLPAREVSAERLTLQAGTTLLSFTRAESGTRPYYHFAFNIPPASFAAAQAWLRARVPLLADQTGRDVFHSENWDADNLYFLDPAGNILELIARNTLPAAFEPPFGPQHMLCVSEIGVATEDVPATVLALAELGVEEYRGPGSEAFNPVGDERGLCIVVKRGRVW</sequence>
<evidence type="ECO:0000313" key="2">
    <source>
        <dbReference type="EMBL" id="KPV48898.1"/>
    </source>
</evidence>
<dbReference type="AlphaFoldDB" id="A0A0P9DFW0"/>
<dbReference type="SUPFAM" id="SSF54593">
    <property type="entry name" value="Glyoxalase/Bleomycin resistance protein/Dihydroxybiphenyl dioxygenase"/>
    <property type="match status" value="1"/>
</dbReference>
<organism evidence="2 3">
    <name type="scientific">Kouleothrix aurantiaca</name>
    <dbReference type="NCBI Taxonomy" id="186479"/>
    <lineage>
        <taxon>Bacteria</taxon>
        <taxon>Bacillati</taxon>
        <taxon>Chloroflexota</taxon>
        <taxon>Chloroflexia</taxon>
        <taxon>Chloroflexales</taxon>
        <taxon>Roseiflexineae</taxon>
        <taxon>Roseiflexaceae</taxon>
        <taxon>Kouleothrix</taxon>
    </lineage>
</organism>
<gene>
    <name evidence="2" type="ORF">SE17_35590</name>
</gene>
<dbReference type="InterPro" id="IPR037523">
    <property type="entry name" value="VOC_core"/>
</dbReference>
<dbReference type="PROSITE" id="PS51819">
    <property type="entry name" value="VOC"/>
    <property type="match status" value="1"/>
</dbReference>
<dbReference type="Proteomes" id="UP000050509">
    <property type="component" value="Unassembled WGS sequence"/>
</dbReference>